<dbReference type="RefSeq" id="WP_190329034.1">
    <property type="nucleotide sequence ID" value="NZ_CP061171.1"/>
</dbReference>
<proteinExistence type="predicted"/>
<evidence type="ECO:0000259" key="1">
    <source>
        <dbReference type="Pfam" id="PF21111"/>
    </source>
</evidence>
<gene>
    <name evidence="2" type="ORF">H9N25_11840</name>
</gene>
<dbReference type="InterPro" id="IPR033799">
    <property type="entry name" value="CdiA_EC869-like"/>
</dbReference>
<dbReference type="EMBL" id="CP061171">
    <property type="protein sequence ID" value="QNR87016.1"/>
    <property type="molecule type" value="Genomic_DNA"/>
</dbReference>
<dbReference type="Gene3D" id="3.40.1350.110">
    <property type="match status" value="1"/>
</dbReference>
<feature type="domain" description="CdiA toxin EC869-like" evidence="1">
    <location>
        <begin position="52"/>
        <end position="156"/>
    </location>
</feature>
<protein>
    <recommendedName>
        <fullName evidence="1">CdiA toxin EC869-like domain-containing protein</fullName>
    </recommendedName>
</protein>
<keyword evidence="3" id="KW-1185">Reference proteome</keyword>
<reference evidence="2 3" key="1">
    <citation type="submission" date="2020-09" db="EMBL/GenBank/DDBJ databases">
        <title>Pedobacter sp. SW-16 isolated from soil near Yeocheon.</title>
        <authorList>
            <person name="Im H.S."/>
            <person name="Joung Y."/>
            <person name="Lee S.-S."/>
        </authorList>
    </citation>
    <scope>NUCLEOTIDE SEQUENCE [LARGE SCALE GENOMIC DNA]</scope>
    <source>
        <strain evidence="2 3">SW-16</strain>
    </source>
</reference>
<sequence length="161" mass="17911">MAIGGVINDPSNPESWGHLASTAILYKGLLKENPSIFQFEPNVRGFAYEKMKGGNLPNNFPTIDKLYGNEVTSIKSIDLKSKSYKSGKLLYNTLKKYVDALEKFKSGQAGGKSITPMDYNSKSLDVGYQNGVATKSQLEIFNQIKEYGKEKNINVEFNKVK</sequence>
<dbReference type="Pfam" id="PF21111">
    <property type="entry name" value="CDI_toxin_EC869_like"/>
    <property type="match status" value="1"/>
</dbReference>
<evidence type="ECO:0000313" key="3">
    <source>
        <dbReference type="Proteomes" id="UP000516439"/>
    </source>
</evidence>
<accession>A0ABX6TND8</accession>
<evidence type="ECO:0000313" key="2">
    <source>
        <dbReference type="EMBL" id="QNR87016.1"/>
    </source>
</evidence>
<name>A0ABX6TND8_9SPHI</name>
<dbReference type="Proteomes" id="UP000516439">
    <property type="component" value="Chromosome"/>
</dbReference>
<organism evidence="2 3">
    <name type="scientific">Pedobacter riviphilus</name>
    <dbReference type="NCBI Taxonomy" id="2766984"/>
    <lineage>
        <taxon>Bacteria</taxon>
        <taxon>Pseudomonadati</taxon>
        <taxon>Bacteroidota</taxon>
        <taxon>Sphingobacteriia</taxon>
        <taxon>Sphingobacteriales</taxon>
        <taxon>Sphingobacteriaceae</taxon>
        <taxon>Pedobacter</taxon>
    </lineage>
</organism>